<feature type="non-terminal residue" evidence="8">
    <location>
        <position position="487"/>
    </location>
</feature>
<dbReference type="InterPro" id="IPR013757">
    <property type="entry name" value="Topo_IIA_A_a_sf"/>
</dbReference>
<dbReference type="EMBL" id="UOEU01001011">
    <property type="protein sequence ID" value="VAW43065.1"/>
    <property type="molecule type" value="Genomic_DNA"/>
</dbReference>
<dbReference type="GO" id="GO:0005524">
    <property type="term" value="F:ATP binding"/>
    <property type="evidence" value="ECO:0007669"/>
    <property type="project" value="InterPro"/>
</dbReference>
<dbReference type="FunFam" id="3.90.199.10:FF:000001">
    <property type="entry name" value="DNA gyrase subunit A"/>
    <property type="match status" value="1"/>
</dbReference>
<sequence length="487" mass="55219">MDDNNIGTVNLIDINKEMRNSYLDYAMSVIVARALPDARDGLKPVHRRILYAMWDMGIRANSPHRKSARIVGEVLGKYHPHSDTAVYDAMVRMAQYFSMRYELVSGQGNFGSVDGDSAAAMRYTEARLARIAHELLEDIDKNTVDFTANFDDSLKEPDLMPARLPNLLLNGSAGIAVGMATNIPPHNLTELCEAITYLIERYDDINNVTLEELMQFVKGPDFPTGALIIGNEGIRNAYATGRGRVIMRAKAEIEEMPRNPDRQRINITEIPYQVNKAMLIERMAELVNKGVITDISDLRDESDKRGISIIVELKRNTQPMKVLNQLFKHTALQTTFGVQMLALVDKQPKLLSLKRALQIHIDHRVNVITRRTQFDLDKTLKRQHILSGLLIALEHLDEVIKTIRQSPDADTARTQLMERFGLSEPQASAILDMQLRRLAALERQKIEHEYKEVTAHIDYLQGLLAEKKQILDLILEDIATLKEKYGD</sequence>
<dbReference type="CDD" id="cd00187">
    <property type="entry name" value="TOP4c"/>
    <property type="match status" value="1"/>
</dbReference>
<dbReference type="GO" id="GO:0009330">
    <property type="term" value="C:DNA topoisomerase type II (double strand cut, ATP-hydrolyzing) complex"/>
    <property type="evidence" value="ECO:0007669"/>
    <property type="project" value="TreeGrafter"/>
</dbReference>
<accession>A0A3B0VHP8</accession>
<evidence type="ECO:0000256" key="2">
    <source>
        <dbReference type="ARBA" id="ARBA00008263"/>
    </source>
</evidence>
<name>A0A3B0VHP8_9ZZZZ</name>
<dbReference type="FunFam" id="1.10.268.10:FF:000001">
    <property type="entry name" value="DNA gyrase subunit A"/>
    <property type="match status" value="1"/>
</dbReference>
<evidence type="ECO:0000256" key="5">
    <source>
        <dbReference type="ARBA" id="ARBA00023125"/>
    </source>
</evidence>
<dbReference type="EC" id="5.6.2.2" evidence="3"/>
<evidence type="ECO:0000259" key="7">
    <source>
        <dbReference type="PROSITE" id="PS52040"/>
    </source>
</evidence>
<dbReference type="GO" id="GO:0006265">
    <property type="term" value="P:DNA topological change"/>
    <property type="evidence" value="ECO:0007669"/>
    <property type="project" value="InterPro"/>
</dbReference>
<comment type="similarity">
    <text evidence="2">Belongs to the type II topoisomerase GyrA/ParC subunit family.</text>
</comment>
<comment type="catalytic activity">
    <reaction evidence="1">
        <text>ATP-dependent breakage, passage and rejoining of double-stranded DNA.</text>
        <dbReference type="EC" id="5.6.2.2"/>
    </reaction>
</comment>
<evidence type="ECO:0000256" key="6">
    <source>
        <dbReference type="ARBA" id="ARBA00023235"/>
    </source>
</evidence>
<dbReference type="PROSITE" id="PS52040">
    <property type="entry name" value="TOPO_IIA"/>
    <property type="match status" value="1"/>
</dbReference>
<dbReference type="InterPro" id="IPR013758">
    <property type="entry name" value="Topo_IIA_A/C_ab"/>
</dbReference>
<dbReference type="InterPro" id="IPR013760">
    <property type="entry name" value="Topo_IIA-like_dom_sf"/>
</dbReference>
<evidence type="ECO:0000256" key="4">
    <source>
        <dbReference type="ARBA" id="ARBA00023029"/>
    </source>
</evidence>
<proteinExistence type="inferred from homology"/>
<dbReference type="InterPro" id="IPR002205">
    <property type="entry name" value="Topo_IIA_dom_A"/>
</dbReference>
<dbReference type="PANTHER" id="PTHR43493:SF5">
    <property type="entry name" value="DNA GYRASE SUBUNIT A, CHLOROPLASTIC_MITOCHONDRIAL"/>
    <property type="match status" value="1"/>
</dbReference>
<keyword evidence="6 8" id="KW-0413">Isomerase</keyword>
<evidence type="ECO:0000313" key="8">
    <source>
        <dbReference type="EMBL" id="VAW43065.1"/>
    </source>
</evidence>
<evidence type="ECO:0000256" key="1">
    <source>
        <dbReference type="ARBA" id="ARBA00000185"/>
    </source>
</evidence>
<dbReference type="GO" id="GO:0003677">
    <property type="term" value="F:DNA binding"/>
    <property type="evidence" value="ECO:0007669"/>
    <property type="project" value="UniProtKB-KW"/>
</dbReference>
<dbReference type="GO" id="GO:0005737">
    <property type="term" value="C:cytoplasm"/>
    <property type="evidence" value="ECO:0007669"/>
    <property type="project" value="TreeGrafter"/>
</dbReference>
<gene>
    <name evidence="8" type="ORF">MNBD_CHLOROFLEXI01-553</name>
</gene>
<keyword evidence="5" id="KW-0238">DNA-binding</keyword>
<dbReference type="AlphaFoldDB" id="A0A3B0VHP8"/>
<dbReference type="FunFam" id="3.30.1360.40:FF:000002">
    <property type="entry name" value="DNA gyrase subunit A"/>
    <property type="match status" value="1"/>
</dbReference>
<dbReference type="SUPFAM" id="SSF56719">
    <property type="entry name" value="Type II DNA topoisomerase"/>
    <property type="match status" value="1"/>
</dbReference>
<organism evidence="8">
    <name type="scientific">hydrothermal vent metagenome</name>
    <dbReference type="NCBI Taxonomy" id="652676"/>
    <lineage>
        <taxon>unclassified sequences</taxon>
        <taxon>metagenomes</taxon>
        <taxon>ecological metagenomes</taxon>
    </lineage>
</organism>
<evidence type="ECO:0000256" key="3">
    <source>
        <dbReference type="ARBA" id="ARBA00012895"/>
    </source>
</evidence>
<dbReference type="SMART" id="SM00434">
    <property type="entry name" value="TOP4c"/>
    <property type="match status" value="1"/>
</dbReference>
<dbReference type="NCBIfam" id="NF004044">
    <property type="entry name" value="PRK05561.1"/>
    <property type="match status" value="1"/>
</dbReference>
<dbReference type="GO" id="GO:0003918">
    <property type="term" value="F:DNA topoisomerase type II (double strand cut, ATP-hydrolyzing) activity"/>
    <property type="evidence" value="ECO:0007669"/>
    <property type="project" value="UniProtKB-EC"/>
</dbReference>
<dbReference type="InterPro" id="IPR050220">
    <property type="entry name" value="Type_II_DNA_Topoisomerases"/>
</dbReference>
<dbReference type="PANTHER" id="PTHR43493">
    <property type="entry name" value="DNA GYRASE/TOPOISOMERASE SUBUNIT A"/>
    <property type="match status" value="1"/>
</dbReference>
<protein>
    <recommendedName>
        <fullName evidence="3">DNA topoisomerase (ATP-hydrolyzing)</fullName>
        <ecNumber evidence="3">5.6.2.2</ecNumber>
    </recommendedName>
</protein>
<dbReference type="Gene3D" id="3.90.199.10">
    <property type="entry name" value="Topoisomerase II, domain 5"/>
    <property type="match status" value="1"/>
</dbReference>
<reference evidence="8" key="1">
    <citation type="submission" date="2018-06" db="EMBL/GenBank/DDBJ databases">
        <authorList>
            <person name="Zhirakovskaya E."/>
        </authorList>
    </citation>
    <scope>NUCLEOTIDE SEQUENCE</scope>
</reference>
<dbReference type="Pfam" id="PF00521">
    <property type="entry name" value="DNA_topoisoIV"/>
    <property type="match status" value="1"/>
</dbReference>
<dbReference type="Gene3D" id="3.30.1360.40">
    <property type="match status" value="1"/>
</dbReference>
<keyword evidence="4" id="KW-0799">Topoisomerase</keyword>
<dbReference type="Gene3D" id="1.10.268.10">
    <property type="entry name" value="Topoisomerase, domain 3"/>
    <property type="match status" value="1"/>
</dbReference>
<feature type="domain" description="Topo IIA-type catalytic" evidence="7">
    <location>
        <begin position="35"/>
        <end position="487"/>
    </location>
</feature>